<evidence type="ECO:0000256" key="3">
    <source>
        <dbReference type="ARBA" id="ARBA00065890"/>
    </source>
</evidence>
<dbReference type="PANTHER" id="PTHR12301:SF8">
    <property type="entry name" value="STERILE ALPHA MOTIF DOMAIN-CONTAINING PROTEIN 5"/>
    <property type="match status" value="1"/>
</dbReference>
<dbReference type="AlphaFoldDB" id="A0A9P0A210"/>
<gene>
    <name evidence="7" type="ORF">BEMITA_LOCUS1265</name>
</gene>
<name>A0A9P0A210_BEMTA</name>
<dbReference type="SMART" id="SM00454">
    <property type="entry name" value="SAM"/>
    <property type="match status" value="1"/>
</dbReference>
<feature type="region of interest" description="Disordered" evidence="5">
    <location>
        <begin position="98"/>
        <end position="129"/>
    </location>
</feature>
<evidence type="ECO:0000313" key="7">
    <source>
        <dbReference type="EMBL" id="CAH0381640.1"/>
    </source>
</evidence>
<dbReference type="Proteomes" id="UP001152759">
    <property type="component" value="Chromosome 1"/>
</dbReference>
<comment type="subcellular location">
    <subcellularLocation>
        <location evidence="1">Cytoplasm</location>
    </subcellularLocation>
</comment>
<reference evidence="7" key="1">
    <citation type="submission" date="2021-12" db="EMBL/GenBank/DDBJ databases">
        <authorList>
            <person name="King R."/>
        </authorList>
    </citation>
    <scope>NUCLEOTIDE SEQUENCE</scope>
</reference>
<sequence length="234" mass="25510">MSSATSSGNIVVEWLKSLHLGQYAESFLDNGYDDLEICKQVGDPDLDAIGVFNSTHRHRLLQSVRTLREEGAASVYFTLEESAAIQEECLCDSASIRSSRASSGTGKTSDKELPSKNSASAGSSSTGSVQELHAYHDEYEEGKAELVRIPRLQLKSLLKEKLSQDEDNSLSLKAGGSSKKVGALEKSWKEQQRPGRERVGAKLGSCRRKLDKHLNAKHSFSGNLGIKLKPSTKT</sequence>
<evidence type="ECO:0000256" key="4">
    <source>
        <dbReference type="ARBA" id="ARBA00073398"/>
    </source>
</evidence>
<comment type="subunit">
    <text evidence="3">Interacts promiscuously (via SAM domain) with EPHA5, EPHA6, EPHA7, EPHA8, EPHB1, EPHB2, EPHB3 and EPHB4 (via SAM domain) (in vitro).</text>
</comment>
<evidence type="ECO:0000256" key="2">
    <source>
        <dbReference type="ARBA" id="ARBA00022490"/>
    </source>
</evidence>
<dbReference type="InterPro" id="IPR051725">
    <property type="entry name" value="SAM-SH3_domain_protein"/>
</dbReference>
<organism evidence="7 8">
    <name type="scientific">Bemisia tabaci</name>
    <name type="common">Sweetpotato whitefly</name>
    <name type="synonym">Aleurodes tabaci</name>
    <dbReference type="NCBI Taxonomy" id="7038"/>
    <lineage>
        <taxon>Eukaryota</taxon>
        <taxon>Metazoa</taxon>
        <taxon>Ecdysozoa</taxon>
        <taxon>Arthropoda</taxon>
        <taxon>Hexapoda</taxon>
        <taxon>Insecta</taxon>
        <taxon>Pterygota</taxon>
        <taxon>Neoptera</taxon>
        <taxon>Paraneoptera</taxon>
        <taxon>Hemiptera</taxon>
        <taxon>Sternorrhyncha</taxon>
        <taxon>Aleyrodoidea</taxon>
        <taxon>Aleyrodidae</taxon>
        <taxon>Aleyrodinae</taxon>
        <taxon>Bemisia</taxon>
    </lineage>
</organism>
<feature type="compositionally biased region" description="Low complexity" evidence="5">
    <location>
        <begin position="118"/>
        <end position="128"/>
    </location>
</feature>
<accession>A0A9P0A210</accession>
<dbReference type="FunFam" id="1.10.150.50:FF:000055">
    <property type="entry name" value="Sterile alpha motif domain containing 5"/>
    <property type="match status" value="1"/>
</dbReference>
<feature type="region of interest" description="Disordered" evidence="5">
    <location>
        <begin position="165"/>
        <end position="204"/>
    </location>
</feature>
<evidence type="ECO:0000256" key="1">
    <source>
        <dbReference type="ARBA" id="ARBA00004496"/>
    </source>
</evidence>
<keyword evidence="8" id="KW-1185">Reference proteome</keyword>
<keyword evidence="2" id="KW-0963">Cytoplasm</keyword>
<protein>
    <recommendedName>
        <fullName evidence="4">Sterile alpha motif domain-containing protein 5</fullName>
    </recommendedName>
</protein>
<dbReference type="InterPro" id="IPR013761">
    <property type="entry name" value="SAM/pointed_sf"/>
</dbReference>
<evidence type="ECO:0000259" key="6">
    <source>
        <dbReference type="SMART" id="SM00454"/>
    </source>
</evidence>
<dbReference type="EMBL" id="OU963862">
    <property type="protein sequence ID" value="CAH0381640.1"/>
    <property type="molecule type" value="Genomic_DNA"/>
</dbReference>
<evidence type="ECO:0000256" key="5">
    <source>
        <dbReference type="SAM" id="MobiDB-lite"/>
    </source>
</evidence>
<evidence type="ECO:0000313" key="8">
    <source>
        <dbReference type="Proteomes" id="UP001152759"/>
    </source>
</evidence>
<dbReference type="Gene3D" id="1.10.150.50">
    <property type="entry name" value="Transcription Factor, Ets-1"/>
    <property type="match status" value="1"/>
</dbReference>
<dbReference type="GO" id="GO:0005737">
    <property type="term" value="C:cytoplasm"/>
    <property type="evidence" value="ECO:0007669"/>
    <property type="project" value="UniProtKB-SubCell"/>
</dbReference>
<dbReference type="SUPFAM" id="SSF47769">
    <property type="entry name" value="SAM/Pointed domain"/>
    <property type="match status" value="1"/>
</dbReference>
<dbReference type="InterPro" id="IPR001660">
    <property type="entry name" value="SAM"/>
</dbReference>
<feature type="compositionally biased region" description="Basic and acidic residues" evidence="5">
    <location>
        <begin position="182"/>
        <end position="200"/>
    </location>
</feature>
<feature type="domain" description="SAM" evidence="6">
    <location>
        <begin position="3"/>
        <end position="70"/>
    </location>
</feature>
<feature type="compositionally biased region" description="Low complexity" evidence="5">
    <location>
        <begin position="169"/>
        <end position="181"/>
    </location>
</feature>
<proteinExistence type="predicted"/>
<dbReference type="PANTHER" id="PTHR12301">
    <property type="entry name" value="SAM-DOMAIN, SH3 AND NUCLEAR LOCALIZATION SIGNALS PROTEIN RELATED"/>
    <property type="match status" value="1"/>
</dbReference>
<dbReference type="Pfam" id="PF00536">
    <property type="entry name" value="SAM_1"/>
    <property type="match status" value="1"/>
</dbReference>